<feature type="transmembrane region" description="Helical" evidence="1">
    <location>
        <begin position="94"/>
        <end position="110"/>
    </location>
</feature>
<evidence type="ECO:0000313" key="2">
    <source>
        <dbReference type="EMBL" id="GAG03113.1"/>
    </source>
</evidence>
<dbReference type="Pfam" id="PF13414">
    <property type="entry name" value="TPR_11"/>
    <property type="match status" value="1"/>
</dbReference>
<proteinExistence type="predicted"/>
<dbReference type="PROSITE" id="PS50005">
    <property type="entry name" value="TPR"/>
    <property type="match status" value="1"/>
</dbReference>
<dbReference type="EMBL" id="BARS01024028">
    <property type="protein sequence ID" value="GAG03113.1"/>
    <property type="molecule type" value="Genomic_DNA"/>
</dbReference>
<accession>X0US48</accession>
<feature type="non-terminal residue" evidence="2">
    <location>
        <position position="268"/>
    </location>
</feature>
<name>X0US48_9ZZZZ</name>
<feature type="transmembrane region" description="Helical" evidence="1">
    <location>
        <begin position="39"/>
        <end position="59"/>
    </location>
</feature>
<feature type="transmembrane region" description="Helical" evidence="1">
    <location>
        <begin position="116"/>
        <end position="133"/>
    </location>
</feature>
<reference evidence="2" key="1">
    <citation type="journal article" date="2014" name="Front. Microbiol.">
        <title>High frequency of phylogenetically diverse reductive dehalogenase-homologous genes in deep subseafloor sedimentary metagenomes.</title>
        <authorList>
            <person name="Kawai M."/>
            <person name="Futagami T."/>
            <person name="Toyoda A."/>
            <person name="Takaki Y."/>
            <person name="Nishi S."/>
            <person name="Hori S."/>
            <person name="Arai W."/>
            <person name="Tsubouchi T."/>
            <person name="Morono Y."/>
            <person name="Uchiyama I."/>
            <person name="Ito T."/>
            <person name="Fujiyama A."/>
            <person name="Inagaki F."/>
            <person name="Takami H."/>
        </authorList>
    </citation>
    <scope>NUCLEOTIDE SEQUENCE</scope>
    <source>
        <strain evidence="2">Expedition CK06-06</strain>
    </source>
</reference>
<feature type="transmembrane region" description="Helical" evidence="1">
    <location>
        <begin position="171"/>
        <end position="189"/>
    </location>
</feature>
<comment type="caution">
    <text evidence="2">The sequence shown here is derived from an EMBL/GenBank/DDBJ whole genome shotgun (WGS) entry which is preliminary data.</text>
</comment>
<organism evidence="2">
    <name type="scientific">marine sediment metagenome</name>
    <dbReference type="NCBI Taxonomy" id="412755"/>
    <lineage>
        <taxon>unclassified sequences</taxon>
        <taxon>metagenomes</taxon>
        <taxon>ecological metagenomes</taxon>
    </lineage>
</organism>
<keyword evidence="1" id="KW-0812">Transmembrane</keyword>
<keyword evidence="1" id="KW-1133">Transmembrane helix</keyword>
<dbReference type="AlphaFoldDB" id="X0US48"/>
<dbReference type="InterPro" id="IPR011990">
    <property type="entry name" value="TPR-like_helical_dom_sf"/>
</dbReference>
<protein>
    <submittedName>
        <fullName evidence="2">Uncharacterized protein</fullName>
    </submittedName>
</protein>
<feature type="transmembrane region" description="Helical" evidence="1">
    <location>
        <begin position="65"/>
        <end position="87"/>
    </location>
</feature>
<dbReference type="SMART" id="SM00028">
    <property type="entry name" value="TPR"/>
    <property type="match status" value="1"/>
</dbReference>
<dbReference type="SUPFAM" id="SSF48452">
    <property type="entry name" value="TPR-like"/>
    <property type="match status" value="1"/>
</dbReference>
<sequence length="268" mass="30643">ACATDACGADDTKRYADDEATSMPDIEETQRQGWNYRHLISALVIGFMIQMFVFPSHAYCGRQSVALTFAFVFDGLIVLRIYVALWVRQKGKGWIFYAVLLYSSPFWIALGIDNGLIVLTVPVLLAIVCENIVRRQSKRHNRRMHQTPAAPMTRNVMPRAKIMLRGMTRQWPVLTFAISCVVIAGLVLFRGCESKETKEAVAYVSQGYDHYKAGQYEDAIIAYKKAIVLKPDYVWAHRLMDWAYHAMASKYCKLNQYNKAIVAYKEYI</sequence>
<gene>
    <name evidence="2" type="ORF">S01H1_38193</name>
</gene>
<dbReference type="InterPro" id="IPR019734">
    <property type="entry name" value="TPR_rpt"/>
</dbReference>
<dbReference type="PROSITE" id="PS50293">
    <property type="entry name" value="TPR_REGION"/>
    <property type="match status" value="1"/>
</dbReference>
<keyword evidence="1" id="KW-0472">Membrane</keyword>
<evidence type="ECO:0000256" key="1">
    <source>
        <dbReference type="SAM" id="Phobius"/>
    </source>
</evidence>
<dbReference type="Gene3D" id="1.25.40.10">
    <property type="entry name" value="Tetratricopeptide repeat domain"/>
    <property type="match status" value="1"/>
</dbReference>
<feature type="non-terminal residue" evidence="2">
    <location>
        <position position="1"/>
    </location>
</feature>